<evidence type="ECO:0000256" key="1">
    <source>
        <dbReference type="ARBA" id="ARBA00004236"/>
    </source>
</evidence>
<evidence type="ECO:0000256" key="5">
    <source>
        <dbReference type="ARBA" id="ARBA00023136"/>
    </source>
</evidence>
<dbReference type="InterPro" id="IPR050380">
    <property type="entry name" value="Immune_Resp_Modulators"/>
</dbReference>
<reference evidence="10" key="1">
    <citation type="submission" date="2012-07" db="EMBL/GenBank/DDBJ databases">
        <title>Genome of the Chinese tree shrew, a rising model animal genetically related to primates.</title>
        <authorList>
            <person name="Zhang G."/>
            <person name="Fan Y."/>
            <person name="Yao Y."/>
            <person name="Huang Z."/>
        </authorList>
    </citation>
    <scope>NUCLEOTIDE SEQUENCE [LARGE SCALE GENOMIC DNA]</scope>
</reference>
<evidence type="ECO:0000256" key="6">
    <source>
        <dbReference type="ARBA" id="ARBA00023157"/>
    </source>
</evidence>
<dbReference type="SMART" id="SM00407">
    <property type="entry name" value="IGc1"/>
    <property type="match status" value="4"/>
</dbReference>
<keyword evidence="10" id="KW-1185">Reference proteome</keyword>
<dbReference type="GO" id="GO:1903131">
    <property type="term" value="P:mononuclear cell differentiation"/>
    <property type="evidence" value="ECO:0007669"/>
    <property type="project" value="UniProtKB-ARBA"/>
</dbReference>
<organism evidence="9 10">
    <name type="scientific">Tupaia chinensis</name>
    <name type="common">Chinese tree shrew</name>
    <name type="synonym">Tupaia belangeri chinensis</name>
    <dbReference type="NCBI Taxonomy" id="246437"/>
    <lineage>
        <taxon>Eukaryota</taxon>
        <taxon>Metazoa</taxon>
        <taxon>Chordata</taxon>
        <taxon>Craniata</taxon>
        <taxon>Vertebrata</taxon>
        <taxon>Euteleostomi</taxon>
        <taxon>Mammalia</taxon>
        <taxon>Eutheria</taxon>
        <taxon>Euarchontoglires</taxon>
        <taxon>Scandentia</taxon>
        <taxon>Tupaiidae</taxon>
        <taxon>Tupaia</taxon>
    </lineage>
</organism>
<evidence type="ECO:0000256" key="7">
    <source>
        <dbReference type="ARBA" id="ARBA00023319"/>
    </source>
</evidence>
<dbReference type="SUPFAM" id="SSF48726">
    <property type="entry name" value="Immunoglobulin"/>
    <property type="match status" value="4"/>
</dbReference>
<dbReference type="InterPro" id="IPR036179">
    <property type="entry name" value="Ig-like_dom_sf"/>
</dbReference>
<dbReference type="EMBL" id="KB364389">
    <property type="protein sequence ID" value="ELV12710.1"/>
    <property type="molecule type" value="Genomic_DNA"/>
</dbReference>
<dbReference type="InterPro" id="IPR007110">
    <property type="entry name" value="Ig-like_dom"/>
</dbReference>
<feature type="domain" description="Ig-like" evidence="8">
    <location>
        <begin position="314"/>
        <end position="414"/>
    </location>
</feature>
<keyword evidence="5" id="KW-0472">Membrane</keyword>
<dbReference type="InterPro" id="IPR003597">
    <property type="entry name" value="Ig_C1-set"/>
</dbReference>
<dbReference type="GO" id="GO:0042113">
    <property type="term" value="P:B cell activation"/>
    <property type="evidence" value="ECO:0007669"/>
    <property type="project" value="UniProtKB-ARBA"/>
</dbReference>
<keyword evidence="7" id="KW-0393">Immunoglobulin domain</keyword>
<gene>
    <name evidence="9" type="ORF">TREES_T100018134</name>
</gene>
<dbReference type="InterPro" id="IPR003006">
    <property type="entry name" value="Ig/MHC_CS"/>
</dbReference>
<dbReference type="PROSITE" id="PS50835">
    <property type="entry name" value="IG_LIKE"/>
    <property type="match status" value="4"/>
</dbReference>
<evidence type="ECO:0000256" key="3">
    <source>
        <dbReference type="ARBA" id="ARBA00022475"/>
    </source>
</evidence>
<dbReference type="PROSITE" id="PS00290">
    <property type="entry name" value="IG_MHC"/>
    <property type="match status" value="1"/>
</dbReference>
<evidence type="ECO:0000313" key="10">
    <source>
        <dbReference type="Proteomes" id="UP000011518"/>
    </source>
</evidence>
<protein>
    <submittedName>
        <fullName evidence="9">Ig epsilon chain C</fullName>
    </submittedName>
</protein>
<accession>L8YCL8</accession>
<evidence type="ECO:0000256" key="4">
    <source>
        <dbReference type="ARBA" id="ARBA00022525"/>
    </source>
</evidence>
<reference evidence="10" key="2">
    <citation type="journal article" date="2013" name="Nat. Commun.">
        <title>Genome of the Chinese tree shrew.</title>
        <authorList>
            <person name="Fan Y."/>
            <person name="Huang Z.Y."/>
            <person name="Cao C.C."/>
            <person name="Chen C.S."/>
            <person name="Chen Y.X."/>
            <person name="Fan D.D."/>
            <person name="He J."/>
            <person name="Hou H.L."/>
            <person name="Hu L."/>
            <person name="Hu X.T."/>
            <person name="Jiang X.T."/>
            <person name="Lai R."/>
            <person name="Lang Y.S."/>
            <person name="Liang B."/>
            <person name="Liao S.G."/>
            <person name="Mu D."/>
            <person name="Ma Y.Y."/>
            <person name="Niu Y.Y."/>
            <person name="Sun X.Q."/>
            <person name="Xia J.Q."/>
            <person name="Xiao J."/>
            <person name="Xiong Z.Q."/>
            <person name="Xu L."/>
            <person name="Yang L."/>
            <person name="Zhang Y."/>
            <person name="Zhao W."/>
            <person name="Zhao X.D."/>
            <person name="Zheng Y.T."/>
            <person name="Zhou J.M."/>
            <person name="Zhu Y.B."/>
            <person name="Zhang G.J."/>
            <person name="Wang J."/>
            <person name="Yao Y.G."/>
        </authorList>
    </citation>
    <scope>NUCLEOTIDE SEQUENCE [LARGE SCALE GENOMIC DNA]</scope>
</reference>
<dbReference type="GO" id="GO:0005576">
    <property type="term" value="C:extracellular region"/>
    <property type="evidence" value="ECO:0007669"/>
    <property type="project" value="UniProtKB-SubCell"/>
</dbReference>
<dbReference type="CDD" id="cd05768">
    <property type="entry name" value="IgC1_CH3_IgAGD_CH4_IgAEM"/>
    <property type="match status" value="1"/>
</dbReference>
<evidence type="ECO:0000313" key="9">
    <source>
        <dbReference type="EMBL" id="ELV12710.1"/>
    </source>
</evidence>
<feature type="non-terminal residue" evidence="9">
    <location>
        <position position="1"/>
    </location>
</feature>
<dbReference type="AlphaFoldDB" id="L8YCL8"/>
<proteinExistence type="predicted"/>
<dbReference type="STRING" id="246437.L8YCL8"/>
<evidence type="ECO:0000256" key="2">
    <source>
        <dbReference type="ARBA" id="ARBA00004613"/>
    </source>
</evidence>
<dbReference type="FunCoup" id="L8YCL8">
    <property type="interactions" value="29"/>
</dbReference>
<keyword evidence="4" id="KW-0964">Secreted</keyword>
<sequence>PSIFPLPSCCKDTSTSVTLGCLIKGYFPEPVEVTWDTGSLNGSVVTFPAVTLPSGLYTSVSQVTVSGEWAKEKFTCRVAHPPSSTVNSTKAFEACAVNFALPTVKLFHSSCDPSGDTHTTIQLLCLISGYTPGDLEVTWLVNGLKDTNKLTYVAPPKEEGKLASTHSELNITQGQWVSESTFTCRVAYRGLTLESSARMCTESEPRGVSAYLSAPSPLDLYVNKSPKITCLVVDLARPDDLTLVWSRDSGKPVIQEKPEPKSQFNKTVTIMSTLPVDLQDWLEGEVYHCTISHPDLPKDIVRTITKAPGKRTKPEVHLFPLPQETQPSTDTVTLICLMQRFSPADISVQWLRGKVLLPDSQYRTTPPLLTNSSSSTFFALSRLEVSRSDWEQSNFTCRVVHEALSSHVLEETVSKPPELDLQDLCAEEDEREELEGLWTSACVFTALFLLSVSYSATVTLVKVEWVFSAVRQGQPQATHDYTNVMQSEPRRT</sequence>
<feature type="domain" description="Ig-like" evidence="8">
    <location>
        <begin position="1"/>
        <end position="93"/>
    </location>
</feature>
<dbReference type="FunFam" id="2.60.40.10:FF:000463">
    <property type="entry name" value="Immunoglobulin heavy constant gamma 1"/>
    <property type="match status" value="1"/>
</dbReference>
<keyword evidence="6" id="KW-1015">Disulfide bond</keyword>
<dbReference type="FunFam" id="2.60.40.10:FF:000998">
    <property type="entry name" value="Immunoglobulin heavy constant epsilon"/>
    <property type="match status" value="1"/>
</dbReference>
<dbReference type="FunFam" id="2.60.40.10:FF:001690">
    <property type="entry name" value="Immunoglobulin heavy constant epsilon"/>
    <property type="match status" value="1"/>
</dbReference>
<keyword evidence="3" id="KW-1003">Cell membrane</keyword>
<comment type="subcellular location">
    <subcellularLocation>
        <location evidence="1">Cell membrane</location>
    </subcellularLocation>
    <subcellularLocation>
        <location evidence="2">Secreted</location>
    </subcellularLocation>
</comment>
<dbReference type="InterPro" id="IPR013783">
    <property type="entry name" value="Ig-like_fold"/>
</dbReference>
<dbReference type="GO" id="GO:0005886">
    <property type="term" value="C:plasma membrane"/>
    <property type="evidence" value="ECO:0007669"/>
    <property type="project" value="UniProtKB-SubCell"/>
</dbReference>
<dbReference type="Proteomes" id="UP000011518">
    <property type="component" value="Unassembled WGS sequence"/>
</dbReference>
<evidence type="ECO:0000259" key="8">
    <source>
        <dbReference type="PROSITE" id="PS50835"/>
    </source>
</evidence>
<feature type="domain" description="Ig-like" evidence="8">
    <location>
        <begin position="205"/>
        <end position="305"/>
    </location>
</feature>
<feature type="domain" description="Ig-like" evidence="8">
    <location>
        <begin position="102"/>
        <end position="200"/>
    </location>
</feature>
<dbReference type="Gene3D" id="2.60.40.10">
    <property type="entry name" value="Immunoglobulins"/>
    <property type="match status" value="4"/>
</dbReference>
<dbReference type="PANTHER" id="PTHR23411">
    <property type="entry name" value="TAPASIN"/>
    <property type="match status" value="1"/>
</dbReference>
<name>L8YCL8_TUPCH</name>
<dbReference type="Pfam" id="PF07654">
    <property type="entry name" value="C1-set"/>
    <property type="match status" value="4"/>
</dbReference>
<dbReference type="InParanoid" id="L8YCL8"/>